<dbReference type="GO" id="GO:0003677">
    <property type="term" value="F:DNA binding"/>
    <property type="evidence" value="ECO:0007669"/>
    <property type="project" value="UniProtKB-KW"/>
</dbReference>
<dbReference type="Gene3D" id="1.10.10.10">
    <property type="entry name" value="Winged helix-like DNA-binding domain superfamily/Winged helix DNA-binding domain"/>
    <property type="match status" value="1"/>
</dbReference>
<dbReference type="PROSITE" id="PS50949">
    <property type="entry name" value="HTH_GNTR"/>
    <property type="match status" value="1"/>
</dbReference>
<dbReference type="Pfam" id="PF00392">
    <property type="entry name" value="GntR"/>
    <property type="match status" value="1"/>
</dbReference>
<dbReference type="SUPFAM" id="SSF46785">
    <property type="entry name" value="Winged helix' DNA-binding domain"/>
    <property type="match status" value="1"/>
</dbReference>
<evidence type="ECO:0000313" key="5">
    <source>
        <dbReference type="EMBL" id="SDX41263.1"/>
    </source>
</evidence>
<evidence type="ECO:0000313" key="6">
    <source>
        <dbReference type="Proteomes" id="UP000199675"/>
    </source>
</evidence>
<dbReference type="SMART" id="SM00345">
    <property type="entry name" value="HTH_GNTR"/>
    <property type="match status" value="1"/>
</dbReference>
<dbReference type="InterPro" id="IPR008920">
    <property type="entry name" value="TF_FadR/GntR_C"/>
</dbReference>
<keyword evidence="1" id="KW-0805">Transcription regulation</keyword>
<keyword evidence="3" id="KW-0804">Transcription</keyword>
<gene>
    <name evidence="5" type="ORF">SAMN04487960_10928</name>
</gene>
<reference evidence="5 6" key="1">
    <citation type="submission" date="2016-10" db="EMBL/GenBank/DDBJ databases">
        <authorList>
            <person name="de Groot N.N."/>
        </authorList>
    </citation>
    <scope>NUCLEOTIDE SEQUENCE [LARGE SCALE GENOMIC DNA]</scope>
    <source>
        <strain evidence="5 6">CGMCC 1.7059</strain>
    </source>
</reference>
<dbReference type="PRINTS" id="PR00035">
    <property type="entry name" value="HTHGNTR"/>
</dbReference>
<dbReference type="InterPro" id="IPR000524">
    <property type="entry name" value="Tscrpt_reg_HTH_GntR"/>
</dbReference>
<organism evidence="5 6">
    <name type="scientific">Marinobacter mobilis</name>
    <dbReference type="NCBI Taxonomy" id="488533"/>
    <lineage>
        <taxon>Bacteria</taxon>
        <taxon>Pseudomonadati</taxon>
        <taxon>Pseudomonadota</taxon>
        <taxon>Gammaproteobacteria</taxon>
        <taxon>Pseudomonadales</taxon>
        <taxon>Marinobacteraceae</taxon>
        <taxon>Marinobacter</taxon>
    </lineage>
</organism>
<feature type="domain" description="HTH gntR-type" evidence="4">
    <location>
        <begin position="10"/>
        <end position="78"/>
    </location>
</feature>
<protein>
    <submittedName>
        <fullName evidence="5">Transcriptional regulator, GntR family</fullName>
    </submittedName>
</protein>
<evidence type="ECO:0000256" key="1">
    <source>
        <dbReference type="ARBA" id="ARBA00023015"/>
    </source>
</evidence>
<dbReference type="SUPFAM" id="SSF48008">
    <property type="entry name" value="GntR ligand-binding domain-like"/>
    <property type="match status" value="1"/>
</dbReference>
<dbReference type="CDD" id="cd07377">
    <property type="entry name" value="WHTH_GntR"/>
    <property type="match status" value="1"/>
</dbReference>
<dbReference type="Proteomes" id="UP000199675">
    <property type="component" value="Unassembled WGS sequence"/>
</dbReference>
<evidence type="ECO:0000256" key="3">
    <source>
        <dbReference type="ARBA" id="ARBA00023163"/>
    </source>
</evidence>
<dbReference type="STRING" id="488533.SAMN04487960_10928"/>
<dbReference type="RefSeq" id="WP_091815829.1">
    <property type="nucleotide sequence ID" value="NZ_FNNE01000009.1"/>
</dbReference>
<dbReference type="EMBL" id="FNNE01000009">
    <property type="protein sequence ID" value="SDX41263.1"/>
    <property type="molecule type" value="Genomic_DNA"/>
</dbReference>
<accession>A0A1H3BH44</accession>
<dbReference type="GO" id="GO:0003700">
    <property type="term" value="F:DNA-binding transcription factor activity"/>
    <property type="evidence" value="ECO:0007669"/>
    <property type="project" value="InterPro"/>
</dbReference>
<evidence type="ECO:0000259" key="4">
    <source>
        <dbReference type="PROSITE" id="PS50949"/>
    </source>
</evidence>
<keyword evidence="6" id="KW-1185">Reference proteome</keyword>
<keyword evidence="2" id="KW-0238">DNA-binding</keyword>
<dbReference type="InterPro" id="IPR011711">
    <property type="entry name" value="GntR_C"/>
</dbReference>
<dbReference type="InterPro" id="IPR036388">
    <property type="entry name" value="WH-like_DNA-bd_sf"/>
</dbReference>
<sequence>MTQLRRITKGSLVDTAIDSIRTAIETGQWQTGDRLPVEAELSEALGISRNTVREAVRVLVHVGMLETRQGDGTYVRSSHDGGETLRRMEQAELKDQLEVRQMLEAEAARLAAERRTDDEVQVMSRALDQRAAAGNDVRARIRHDEQFHHALVRAAHNSALVELYSYFSHAITRTIERTELDESLPEPSQEDHEILLAAVRRKDSARAKQLASALLQPSIDKLNSTR</sequence>
<name>A0A1H3BH44_9GAMM</name>
<dbReference type="Pfam" id="PF07729">
    <property type="entry name" value="FCD"/>
    <property type="match status" value="1"/>
</dbReference>
<dbReference type="SMART" id="SM00895">
    <property type="entry name" value="FCD"/>
    <property type="match status" value="1"/>
</dbReference>
<dbReference type="PANTHER" id="PTHR43537:SF5">
    <property type="entry name" value="UXU OPERON TRANSCRIPTIONAL REGULATOR"/>
    <property type="match status" value="1"/>
</dbReference>
<dbReference type="AlphaFoldDB" id="A0A1H3BH44"/>
<evidence type="ECO:0000256" key="2">
    <source>
        <dbReference type="ARBA" id="ARBA00023125"/>
    </source>
</evidence>
<dbReference type="OrthoDB" id="1040417at2"/>
<dbReference type="InterPro" id="IPR036390">
    <property type="entry name" value="WH_DNA-bd_sf"/>
</dbReference>
<proteinExistence type="predicted"/>
<dbReference type="Gene3D" id="1.20.120.530">
    <property type="entry name" value="GntR ligand-binding domain-like"/>
    <property type="match status" value="1"/>
</dbReference>
<dbReference type="PANTHER" id="PTHR43537">
    <property type="entry name" value="TRANSCRIPTIONAL REGULATOR, GNTR FAMILY"/>
    <property type="match status" value="1"/>
</dbReference>